<gene>
    <name evidence="3" type="ORF">MPP7335_04896</name>
</gene>
<dbReference type="GO" id="GO:0003677">
    <property type="term" value="F:DNA binding"/>
    <property type="evidence" value="ECO:0007669"/>
    <property type="project" value="UniProtKB-KW"/>
</dbReference>
<keyword evidence="4" id="KW-1185">Reference proteome</keyword>
<dbReference type="Pfam" id="PF13411">
    <property type="entry name" value="MerR_1"/>
    <property type="match status" value="1"/>
</dbReference>
<name>A0A375YPU9_MYCPF</name>
<dbReference type="AlphaFoldDB" id="A0A375YPU9"/>
<reference evidence="3 4" key="1">
    <citation type="submission" date="2018-05" db="EMBL/GenBank/DDBJ databases">
        <authorList>
            <consortium name="IHU Genomes"/>
        </authorList>
    </citation>
    <scope>NUCLEOTIDE SEQUENCE [LARGE SCALE GENOMIC DNA]</scope>
    <source>
        <strain evidence="3 4">P7335</strain>
    </source>
</reference>
<organism evidence="3 4">
    <name type="scientific">Mycolicibacterium parafortuitum</name>
    <name type="common">Mycobacterium parafortuitum</name>
    <dbReference type="NCBI Taxonomy" id="39692"/>
    <lineage>
        <taxon>Bacteria</taxon>
        <taxon>Bacillati</taxon>
        <taxon>Actinomycetota</taxon>
        <taxon>Actinomycetes</taxon>
        <taxon>Mycobacteriales</taxon>
        <taxon>Mycobacteriaceae</taxon>
        <taxon>Mycolicibacterium</taxon>
    </lineage>
</organism>
<dbReference type="PROSITE" id="PS50937">
    <property type="entry name" value="HTH_MERR_2"/>
    <property type="match status" value="1"/>
</dbReference>
<dbReference type="Gene3D" id="1.10.1660.10">
    <property type="match status" value="1"/>
</dbReference>
<dbReference type="RefSeq" id="WP_083143969.1">
    <property type="nucleotide sequence ID" value="NZ_MVID01000011.1"/>
</dbReference>
<accession>A0A375YPU9</accession>
<sequence length="244" mass="26548">MTEYRLDDLAHVSGVSARNIRAYRERGLLDPPRRAGRTALYDDHHLSQLHAISRLLGKGYSSAHIAEFFAAVRRGSDLADELGLRRDVLAPAGRTSRRGLPLDLDAGRPEVCTLVEYGVAEVVDARPVILDDAVAEILQRSTDPLGYARTLARFLPSAAGPVEALAETLATCLDQLYRDRVGDRVPRPHELAELRGIAEDYRALAEAATAVGLRLAMRRHLGASGVGHAAAALFDEPWRSCRGA</sequence>
<dbReference type="InterPro" id="IPR009061">
    <property type="entry name" value="DNA-bd_dom_put_sf"/>
</dbReference>
<evidence type="ECO:0000259" key="2">
    <source>
        <dbReference type="PROSITE" id="PS50937"/>
    </source>
</evidence>
<evidence type="ECO:0000256" key="1">
    <source>
        <dbReference type="ARBA" id="ARBA00023125"/>
    </source>
</evidence>
<dbReference type="Proteomes" id="UP000252008">
    <property type="component" value="Unassembled WGS sequence"/>
</dbReference>
<dbReference type="SUPFAM" id="SSF46955">
    <property type="entry name" value="Putative DNA-binding domain"/>
    <property type="match status" value="1"/>
</dbReference>
<feature type="domain" description="HTH merR-type" evidence="2">
    <location>
        <begin position="9"/>
        <end position="71"/>
    </location>
</feature>
<dbReference type="SMART" id="SM00422">
    <property type="entry name" value="HTH_MERR"/>
    <property type="match status" value="1"/>
</dbReference>
<dbReference type="GO" id="GO:0003700">
    <property type="term" value="F:DNA-binding transcription factor activity"/>
    <property type="evidence" value="ECO:0007669"/>
    <property type="project" value="InterPro"/>
</dbReference>
<dbReference type="STRING" id="39692.BST38_14210"/>
<dbReference type="PANTHER" id="PTHR30204">
    <property type="entry name" value="REDOX-CYCLING DRUG-SENSING TRANSCRIPTIONAL ACTIVATOR SOXR"/>
    <property type="match status" value="1"/>
</dbReference>
<proteinExistence type="predicted"/>
<keyword evidence="1" id="KW-0238">DNA-binding</keyword>
<dbReference type="EMBL" id="UEGS01000001">
    <property type="protein sequence ID" value="SRX83122.1"/>
    <property type="molecule type" value="Genomic_DNA"/>
</dbReference>
<evidence type="ECO:0000313" key="3">
    <source>
        <dbReference type="EMBL" id="SRX83122.1"/>
    </source>
</evidence>
<dbReference type="InterPro" id="IPR000551">
    <property type="entry name" value="MerR-type_HTH_dom"/>
</dbReference>
<dbReference type="PANTHER" id="PTHR30204:SF93">
    <property type="entry name" value="HTH MERR-TYPE DOMAIN-CONTAINING PROTEIN"/>
    <property type="match status" value="1"/>
</dbReference>
<protein>
    <submittedName>
        <fullName evidence="3">MerR family transcriptional regulator [Amycolicicoccus subflavus DQS3-9A1]</fullName>
    </submittedName>
</protein>
<dbReference type="InterPro" id="IPR047057">
    <property type="entry name" value="MerR_fam"/>
</dbReference>
<evidence type="ECO:0000313" key="4">
    <source>
        <dbReference type="Proteomes" id="UP000252008"/>
    </source>
</evidence>